<dbReference type="AlphaFoldDB" id="A0A5B1CGC6"/>
<dbReference type="EMBL" id="VRLW01000001">
    <property type="protein sequence ID" value="KAA1258583.1"/>
    <property type="molecule type" value="Genomic_DNA"/>
</dbReference>
<feature type="region of interest" description="Disordered" evidence="1">
    <location>
        <begin position="33"/>
        <end position="72"/>
    </location>
</feature>
<dbReference type="Proteomes" id="UP000322699">
    <property type="component" value="Unassembled WGS sequence"/>
</dbReference>
<reference evidence="2 3" key="1">
    <citation type="submission" date="2019-08" db="EMBL/GenBank/DDBJ databases">
        <title>Deep-cultivation of Planctomycetes and their phenomic and genomic characterization uncovers novel biology.</title>
        <authorList>
            <person name="Wiegand S."/>
            <person name="Jogler M."/>
            <person name="Boedeker C."/>
            <person name="Pinto D."/>
            <person name="Vollmers J."/>
            <person name="Rivas-Marin E."/>
            <person name="Kohn T."/>
            <person name="Peeters S.H."/>
            <person name="Heuer A."/>
            <person name="Rast P."/>
            <person name="Oberbeckmann S."/>
            <person name="Bunk B."/>
            <person name="Jeske O."/>
            <person name="Meyerdierks A."/>
            <person name="Storesund J.E."/>
            <person name="Kallscheuer N."/>
            <person name="Luecker S."/>
            <person name="Lage O.M."/>
            <person name="Pohl T."/>
            <person name="Merkel B.J."/>
            <person name="Hornburger P."/>
            <person name="Mueller R.-W."/>
            <person name="Bruemmer F."/>
            <person name="Labrenz M."/>
            <person name="Spormann A.M."/>
            <person name="Op Den Camp H."/>
            <person name="Overmann J."/>
            <person name="Amann R."/>
            <person name="Jetten M.S.M."/>
            <person name="Mascher T."/>
            <person name="Medema M.H."/>
            <person name="Devos D.P."/>
            <person name="Kaster A.-K."/>
            <person name="Ovreas L."/>
            <person name="Rohde M."/>
            <person name="Galperin M.Y."/>
            <person name="Jogler C."/>
        </authorList>
    </citation>
    <scope>NUCLEOTIDE SEQUENCE [LARGE SCALE GENOMIC DNA]</scope>
    <source>
        <strain evidence="2 3">LF1</strain>
    </source>
</reference>
<gene>
    <name evidence="2" type="ORF">LF1_11050</name>
</gene>
<keyword evidence="3" id="KW-1185">Reference proteome</keyword>
<comment type="caution">
    <text evidence="2">The sequence shown here is derived from an EMBL/GenBank/DDBJ whole genome shotgun (WGS) entry which is preliminary data.</text>
</comment>
<evidence type="ECO:0000313" key="2">
    <source>
        <dbReference type="EMBL" id="KAA1258583.1"/>
    </source>
</evidence>
<organism evidence="2 3">
    <name type="scientific">Rubripirellula obstinata</name>
    <dbReference type="NCBI Taxonomy" id="406547"/>
    <lineage>
        <taxon>Bacteria</taxon>
        <taxon>Pseudomonadati</taxon>
        <taxon>Planctomycetota</taxon>
        <taxon>Planctomycetia</taxon>
        <taxon>Pirellulales</taxon>
        <taxon>Pirellulaceae</taxon>
        <taxon>Rubripirellula</taxon>
    </lineage>
</organism>
<evidence type="ECO:0000256" key="1">
    <source>
        <dbReference type="SAM" id="MobiDB-lite"/>
    </source>
</evidence>
<name>A0A5B1CGC6_9BACT</name>
<sequence length="198" mass="23352">MKDDNIPFVEKLGRLVLFPLSFGERAAAKAKAIAEERQAAHDSARRQEREEEMRIEREDRERRDKEEALKAQEDERAAKLVRDDILFQVRLLYDRHAADISQMLPQEKFERYFKDYFPPDCSVETLTHRSEELKKMILSFFAEEESEASLNTIEDVLAEAERRKNSISSYPMDGDELESVLSLVEKWKTRQIRKLVEK</sequence>
<proteinExistence type="predicted"/>
<protein>
    <submittedName>
        <fullName evidence="2">Uncharacterized protein</fullName>
    </submittedName>
</protein>
<evidence type="ECO:0000313" key="3">
    <source>
        <dbReference type="Proteomes" id="UP000322699"/>
    </source>
</evidence>
<dbReference type="RefSeq" id="WP_068257876.1">
    <property type="nucleotide sequence ID" value="NZ_LWSK01000001.1"/>
</dbReference>
<accession>A0A5B1CGC6</accession>